<reference evidence="1 2" key="1">
    <citation type="journal article" date="2014" name="Int. J. Syst. Evol. Microbiol.">
        <title>Complete genome sequence of Corynebacterium casei LMG S-19264T (=DSM 44701T), isolated from a smear-ripened cheese.</title>
        <authorList>
            <consortium name="US DOE Joint Genome Institute (JGI-PGF)"/>
            <person name="Walter F."/>
            <person name="Albersmeier A."/>
            <person name="Kalinowski J."/>
            <person name="Ruckert C."/>
        </authorList>
    </citation>
    <scope>NUCLEOTIDE SEQUENCE [LARGE SCALE GENOMIC DNA]</scope>
    <source>
        <strain evidence="1 2">CGMCC 1.15896</strain>
    </source>
</reference>
<evidence type="ECO:0000313" key="2">
    <source>
        <dbReference type="Proteomes" id="UP000596977"/>
    </source>
</evidence>
<dbReference type="AlphaFoldDB" id="A0A916RC74"/>
<proteinExistence type="predicted"/>
<sequence>MSNQDMSTSIVAALANVQACFDYEAPLLAAVDAAEDEAALNAIKIETGWPCE</sequence>
<accession>A0A916RC74</accession>
<dbReference type="RefSeq" id="WP_127071193.1">
    <property type="nucleotide sequence ID" value="NZ_RZMW01000008.1"/>
</dbReference>
<evidence type="ECO:0000313" key="1">
    <source>
        <dbReference type="EMBL" id="GGA51402.1"/>
    </source>
</evidence>
<dbReference type="EMBL" id="BMKB01000003">
    <property type="protein sequence ID" value="GGA51402.1"/>
    <property type="molecule type" value="Genomic_DNA"/>
</dbReference>
<comment type="caution">
    <text evidence="1">The sequence shown here is derived from an EMBL/GenBank/DDBJ whole genome shotgun (WGS) entry which is preliminary data.</text>
</comment>
<name>A0A916RC74_9HYPH</name>
<keyword evidence="2" id="KW-1185">Reference proteome</keyword>
<gene>
    <name evidence="1" type="ORF">GCM10011499_21810</name>
</gene>
<organism evidence="1 2">
    <name type="scientific">Pelagibacterium lentulum</name>
    <dbReference type="NCBI Taxonomy" id="2029865"/>
    <lineage>
        <taxon>Bacteria</taxon>
        <taxon>Pseudomonadati</taxon>
        <taxon>Pseudomonadota</taxon>
        <taxon>Alphaproteobacteria</taxon>
        <taxon>Hyphomicrobiales</taxon>
        <taxon>Devosiaceae</taxon>
        <taxon>Pelagibacterium</taxon>
    </lineage>
</organism>
<protein>
    <submittedName>
        <fullName evidence="1">Uncharacterized protein</fullName>
    </submittedName>
</protein>
<dbReference type="Proteomes" id="UP000596977">
    <property type="component" value="Unassembled WGS sequence"/>
</dbReference>